<gene>
    <name evidence="4" type="primary">rpl13</name>
    <name evidence="6" type="ORF">APG10_00058</name>
    <name evidence="7" type="ORF">APG11_00610</name>
    <name evidence="8" type="ORF">APG12_00643</name>
</gene>
<proteinExistence type="inferred from homology"/>
<dbReference type="AlphaFoldDB" id="A0A150IT85"/>
<dbReference type="EMBL" id="LNGE01000001">
    <property type="protein sequence ID" value="KYC46356.1"/>
    <property type="molecule type" value="Genomic_DNA"/>
</dbReference>
<dbReference type="EMBL" id="LNGF01000010">
    <property type="protein sequence ID" value="KYC48142.1"/>
    <property type="molecule type" value="Genomic_DNA"/>
</dbReference>
<dbReference type="Pfam" id="PF00572">
    <property type="entry name" value="Ribosomal_L13"/>
    <property type="match status" value="1"/>
</dbReference>
<comment type="subunit">
    <text evidence="4">Part of the 50S ribosomal subunit.</text>
</comment>
<dbReference type="NCBIfam" id="NF005004">
    <property type="entry name" value="PRK06394.1"/>
    <property type="match status" value="1"/>
</dbReference>
<dbReference type="GO" id="GO:0022625">
    <property type="term" value="C:cytosolic large ribosomal subunit"/>
    <property type="evidence" value="ECO:0007669"/>
    <property type="project" value="UniProtKB-UniRule"/>
</dbReference>
<evidence type="ECO:0000313" key="9">
    <source>
        <dbReference type="Proteomes" id="UP000091929"/>
    </source>
</evidence>
<dbReference type="GO" id="GO:0003729">
    <property type="term" value="F:mRNA binding"/>
    <property type="evidence" value="ECO:0007669"/>
    <property type="project" value="TreeGrafter"/>
</dbReference>
<dbReference type="CDD" id="cd00392">
    <property type="entry name" value="Ribosomal_L13"/>
    <property type="match status" value="1"/>
</dbReference>
<dbReference type="InterPro" id="IPR036899">
    <property type="entry name" value="Ribosomal_uL13_sf"/>
</dbReference>
<dbReference type="PANTHER" id="PTHR11545:SF3">
    <property type="entry name" value="LARGE RIBOSOMAL SUBUNIT PROTEIN UL13"/>
    <property type="match status" value="1"/>
</dbReference>
<comment type="function">
    <text evidence="4">This protein is one of the early assembly proteins of the 50S ribosomal subunit, although it is not seen to bind rRNA by itself. It is important during the early stages of 50S assembly.</text>
</comment>
<accession>A0A150IT85</accession>
<dbReference type="SUPFAM" id="SSF52161">
    <property type="entry name" value="Ribosomal protein L13"/>
    <property type="match status" value="1"/>
</dbReference>
<evidence type="ECO:0000256" key="4">
    <source>
        <dbReference type="HAMAP-Rule" id="MF_01366"/>
    </source>
</evidence>
<dbReference type="NCBIfam" id="TIGR01077">
    <property type="entry name" value="L13_A_E"/>
    <property type="match status" value="1"/>
</dbReference>
<evidence type="ECO:0000313" key="8">
    <source>
        <dbReference type="EMBL" id="KYC50619.1"/>
    </source>
</evidence>
<dbReference type="PANTHER" id="PTHR11545">
    <property type="entry name" value="RIBOSOMAL PROTEIN L13"/>
    <property type="match status" value="1"/>
</dbReference>
<dbReference type="EMBL" id="LNJC01000010">
    <property type="protein sequence ID" value="KYC50619.1"/>
    <property type="molecule type" value="Genomic_DNA"/>
</dbReference>
<dbReference type="InterPro" id="IPR023563">
    <property type="entry name" value="Ribosomal_uL13_CS"/>
</dbReference>
<dbReference type="Gene3D" id="3.90.1180.10">
    <property type="entry name" value="Ribosomal protein L13"/>
    <property type="match status" value="1"/>
</dbReference>
<dbReference type="Proteomes" id="UP000091929">
    <property type="component" value="Unassembled WGS sequence"/>
</dbReference>
<dbReference type="GO" id="GO:0006412">
    <property type="term" value="P:translation"/>
    <property type="evidence" value="ECO:0007669"/>
    <property type="project" value="UniProtKB-UniRule"/>
</dbReference>
<sequence>MIIDGKDQILGRMASVAAKKLLEGEEVSIVNAEEVIITGNREYFFDLYKKRAQFKDIANPLRGSFFPKRSDRIVRRAIRGMLPWKKDKGRQAYKKLKVYVGVPDDLTGKEFVRFNEADVSKLRTKKYFKVKEISSFLGGRI</sequence>
<evidence type="ECO:0000313" key="6">
    <source>
        <dbReference type="EMBL" id="KYC46356.1"/>
    </source>
</evidence>
<name>A0A150IT85_9EURY</name>
<keyword evidence="2 4" id="KW-0689">Ribosomal protein</keyword>
<organism evidence="7 9">
    <name type="scientific">Candidatus Methanofastidiosum methylothiophilum</name>
    <dbReference type="NCBI Taxonomy" id="1705564"/>
    <lineage>
        <taxon>Archaea</taxon>
        <taxon>Methanobacteriati</taxon>
        <taxon>Methanobacteriota</taxon>
        <taxon>Stenosarchaea group</taxon>
        <taxon>Candidatus Methanofastidiosia</taxon>
        <taxon>Candidatus Methanofastidiosales</taxon>
        <taxon>Candidatus Methanofastidiosaceae</taxon>
        <taxon>Candidatus Methanofastidiosum</taxon>
    </lineage>
</organism>
<accession>A0A150IMV0</accession>
<dbReference type="Proteomes" id="UP000092403">
    <property type="component" value="Unassembled WGS sequence"/>
</dbReference>
<comment type="caution">
    <text evidence="7">The sequence shown here is derived from an EMBL/GenBank/DDBJ whole genome shotgun (WGS) entry which is preliminary data.</text>
</comment>
<dbReference type="PIRSF" id="PIRSF002181">
    <property type="entry name" value="Ribosomal_L13"/>
    <property type="match status" value="1"/>
</dbReference>
<evidence type="ECO:0000256" key="3">
    <source>
        <dbReference type="ARBA" id="ARBA00023274"/>
    </source>
</evidence>
<evidence type="ECO:0000256" key="1">
    <source>
        <dbReference type="ARBA" id="ARBA00006227"/>
    </source>
</evidence>
<accession>A0A150J063</accession>
<keyword evidence="3 4" id="KW-0687">Ribonucleoprotein</keyword>
<evidence type="ECO:0000256" key="2">
    <source>
        <dbReference type="ARBA" id="ARBA00022980"/>
    </source>
</evidence>
<dbReference type="Proteomes" id="UP000092401">
    <property type="component" value="Unassembled WGS sequence"/>
</dbReference>
<dbReference type="GO" id="GO:0017148">
    <property type="term" value="P:negative regulation of translation"/>
    <property type="evidence" value="ECO:0007669"/>
    <property type="project" value="TreeGrafter"/>
</dbReference>
<evidence type="ECO:0000313" key="7">
    <source>
        <dbReference type="EMBL" id="KYC48142.1"/>
    </source>
</evidence>
<dbReference type="GO" id="GO:0003735">
    <property type="term" value="F:structural constituent of ribosome"/>
    <property type="evidence" value="ECO:0007669"/>
    <property type="project" value="UniProtKB-UniRule"/>
</dbReference>
<comment type="similarity">
    <text evidence="1 4 5">Belongs to the universal ribosomal protein uL13 family.</text>
</comment>
<dbReference type="PROSITE" id="PS00783">
    <property type="entry name" value="RIBOSOMAL_L13"/>
    <property type="match status" value="1"/>
</dbReference>
<dbReference type="InterPro" id="IPR005822">
    <property type="entry name" value="Ribosomal_uL13"/>
</dbReference>
<dbReference type="HAMAP" id="MF_01366">
    <property type="entry name" value="Ribosomal_uL13"/>
    <property type="match status" value="1"/>
</dbReference>
<dbReference type="InterPro" id="IPR005755">
    <property type="entry name" value="Ribosomal_uL13_euk/arc"/>
</dbReference>
<dbReference type="InterPro" id="IPR005823">
    <property type="entry name" value="Ribosomal_uL13_bac-type"/>
</dbReference>
<protein>
    <recommendedName>
        <fullName evidence="4">Large ribosomal subunit protein uL13</fullName>
    </recommendedName>
</protein>
<evidence type="ECO:0000313" key="10">
    <source>
        <dbReference type="Proteomes" id="UP000092401"/>
    </source>
</evidence>
<reference evidence="9 10" key="1">
    <citation type="journal article" date="2016" name="ISME J.">
        <title>Chasing the elusive Euryarchaeota class WSA2: genomes reveal a uniquely fastidious methyl-reducing methanogen.</title>
        <authorList>
            <person name="Nobu M.K."/>
            <person name="Narihiro T."/>
            <person name="Kuroda K."/>
            <person name="Mei R."/>
            <person name="Liu W.T."/>
        </authorList>
    </citation>
    <scope>NUCLEOTIDE SEQUENCE [LARGE SCALE GENOMIC DNA]</scope>
    <source>
        <strain evidence="6">B03fssc0709_Meth_Bin005</strain>
        <strain evidence="7">B15fssc0709_Meth_Bin003</strain>
        <strain evidence="8">BMIXfssc0709_Meth_Bin006</strain>
    </source>
</reference>
<evidence type="ECO:0000256" key="5">
    <source>
        <dbReference type="RuleBase" id="RU003877"/>
    </source>
</evidence>